<dbReference type="CDD" id="cd06222">
    <property type="entry name" value="RNase_H_like"/>
    <property type="match status" value="1"/>
</dbReference>
<evidence type="ECO:0000313" key="2">
    <source>
        <dbReference type="Proteomes" id="UP000228380"/>
    </source>
</evidence>
<dbReference type="SUPFAM" id="SSF53098">
    <property type="entry name" value="Ribonuclease H-like"/>
    <property type="match status" value="1"/>
</dbReference>
<dbReference type="KEGG" id="pda:120110675"/>
<sequence length="302" mass="32864">MPPECRACGADESVDHVLFQCIWARAAWCAAGLPWDGWTRGDQFLRTIRWWSGNPLTRQEAVRATCTTYQIWLARNARTFGEQSKSPRLVAESARAQAAEISRASSLDGLLIARDIWGSPSASAASHTVFFTWEPPPPSFLKVNFDRSVLDGVTIGGAGFVIRDPTSRVVAAGGCQVFDCTIPGAELRAAWAGLRHTQHVLSARSVILEGDSATVISMIQGGLRAGAADHPLIRDIWLMMRDGGVVQAKHVFREANGAADWVATYVANHAGSTLWAGDGELPRELRDVLFSDFIGYIRTCVV</sequence>
<dbReference type="InterPro" id="IPR036397">
    <property type="entry name" value="RNaseH_sf"/>
</dbReference>
<proteinExistence type="predicted"/>
<dbReference type="Proteomes" id="UP000228380">
    <property type="component" value="Chromosome 4"/>
</dbReference>
<dbReference type="OrthoDB" id="1727818at2759"/>
<name>A0A8B9A8Z5_PHODC</name>
<dbReference type="AlphaFoldDB" id="A0A8B9A8Z5"/>
<organism evidence="2 3">
    <name type="scientific">Phoenix dactylifera</name>
    <name type="common">Date palm</name>
    <dbReference type="NCBI Taxonomy" id="42345"/>
    <lineage>
        <taxon>Eukaryota</taxon>
        <taxon>Viridiplantae</taxon>
        <taxon>Streptophyta</taxon>
        <taxon>Embryophyta</taxon>
        <taxon>Tracheophyta</taxon>
        <taxon>Spermatophyta</taxon>
        <taxon>Magnoliopsida</taxon>
        <taxon>Liliopsida</taxon>
        <taxon>Arecaceae</taxon>
        <taxon>Coryphoideae</taxon>
        <taxon>Phoeniceae</taxon>
        <taxon>Phoenix</taxon>
    </lineage>
</organism>
<dbReference type="GO" id="GO:0004523">
    <property type="term" value="F:RNA-DNA hybrid ribonuclease activity"/>
    <property type="evidence" value="ECO:0007669"/>
    <property type="project" value="InterPro"/>
</dbReference>
<feature type="domain" description="RNase H type-1" evidence="1">
    <location>
        <begin position="144"/>
        <end position="265"/>
    </location>
</feature>
<dbReference type="Gene3D" id="3.30.420.10">
    <property type="entry name" value="Ribonuclease H-like superfamily/Ribonuclease H"/>
    <property type="match status" value="1"/>
</dbReference>
<dbReference type="GeneID" id="120110675"/>
<dbReference type="InterPro" id="IPR002156">
    <property type="entry name" value="RNaseH_domain"/>
</dbReference>
<dbReference type="GO" id="GO:0003676">
    <property type="term" value="F:nucleic acid binding"/>
    <property type="evidence" value="ECO:0007669"/>
    <property type="project" value="InterPro"/>
</dbReference>
<dbReference type="Pfam" id="PF13456">
    <property type="entry name" value="RVT_3"/>
    <property type="match status" value="1"/>
</dbReference>
<protein>
    <submittedName>
        <fullName evidence="3">Uncharacterized protein LOC120110675</fullName>
    </submittedName>
</protein>
<dbReference type="InterPro" id="IPR012337">
    <property type="entry name" value="RNaseH-like_sf"/>
</dbReference>
<gene>
    <name evidence="3" type="primary">LOC120110675</name>
</gene>
<dbReference type="InterPro" id="IPR044730">
    <property type="entry name" value="RNase_H-like_dom_plant"/>
</dbReference>
<dbReference type="PANTHER" id="PTHR47723:SF19">
    <property type="entry name" value="POLYNUCLEOTIDYL TRANSFERASE, RIBONUCLEASE H-LIKE SUPERFAMILY PROTEIN"/>
    <property type="match status" value="1"/>
</dbReference>
<reference evidence="3" key="2">
    <citation type="submission" date="2025-08" db="UniProtKB">
        <authorList>
            <consortium name="RefSeq"/>
        </authorList>
    </citation>
    <scope>IDENTIFICATION</scope>
    <source>
        <tissue evidence="3">Young leaves</tissue>
    </source>
</reference>
<dbReference type="PANTHER" id="PTHR47723">
    <property type="entry name" value="OS05G0353850 PROTEIN"/>
    <property type="match status" value="1"/>
</dbReference>
<dbReference type="RefSeq" id="XP_038982187.1">
    <property type="nucleotide sequence ID" value="XM_039126259.1"/>
</dbReference>
<reference evidence="2" key="1">
    <citation type="journal article" date="2019" name="Nat. Commun.">
        <title>Genome-wide association mapping of date palm fruit traits.</title>
        <authorList>
            <person name="Hazzouri K.M."/>
            <person name="Gros-Balthazard M."/>
            <person name="Flowers J.M."/>
            <person name="Copetti D."/>
            <person name="Lemansour A."/>
            <person name="Lebrun M."/>
            <person name="Masmoudi K."/>
            <person name="Ferrand S."/>
            <person name="Dhar M.I."/>
            <person name="Fresquez Z.A."/>
            <person name="Rosas U."/>
            <person name="Zhang J."/>
            <person name="Talag J."/>
            <person name="Lee S."/>
            <person name="Kudrna D."/>
            <person name="Powell R.F."/>
            <person name="Leitch I.J."/>
            <person name="Krueger R.R."/>
            <person name="Wing R.A."/>
            <person name="Amiri K.M.A."/>
            <person name="Purugganan M.D."/>
        </authorList>
    </citation>
    <scope>NUCLEOTIDE SEQUENCE [LARGE SCALE GENOMIC DNA]</scope>
    <source>
        <strain evidence="2">cv. Khalas</strain>
    </source>
</reference>
<evidence type="ECO:0000259" key="1">
    <source>
        <dbReference type="Pfam" id="PF13456"/>
    </source>
</evidence>
<accession>A0A8B9A8Z5</accession>
<evidence type="ECO:0000313" key="3">
    <source>
        <dbReference type="RefSeq" id="XP_038982187.1"/>
    </source>
</evidence>
<keyword evidence="2" id="KW-1185">Reference proteome</keyword>
<dbReference type="InterPro" id="IPR053151">
    <property type="entry name" value="RNase_H-like"/>
</dbReference>